<dbReference type="Pfam" id="PF07707">
    <property type="entry name" value="BACK"/>
    <property type="match status" value="1"/>
</dbReference>
<dbReference type="PROSITE" id="PS51886">
    <property type="entry name" value="TLDC"/>
    <property type="match status" value="1"/>
</dbReference>
<dbReference type="InterPro" id="IPR006571">
    <property type="entry name" value="TLDc_dom"/>
</dbReference>
<proteinExistence type="predicted"/>
<evidence type="ECO:0000313" key="2">
    <source>
        <dbReference type="EMBL" id="RIB11150.1"/>
    </source>
</evidence>
<organism evidence="2 3">
    <name type="scientific">Gigaspora rosea</name>
    <dbReference type="NCBI Taxonomy" id="44941"/>
    <lineage>
        <taxon>Eukaryota</taxon>
        <taxon>Fungi</taxon>
        <taxon>Fungi incertae sedis</taxon>
        <taxon>Mucoromycota</taxon>
        <taxon>Glomeromycotina</taxon>
        <taxon>Glomeromycetes</taxon>
        <taxon>Diversisporales</taxon>
        <taxon>Gigasporaceae</taxon>
        <taxon>Gigaspora</taxon>
    </lineage>
</organism>
<comment type="caution">
    <text evidence="2">The sequence shown here is derived from an EMBL/GenBank/DDBJ whole genome shotgun (WGS) entry which is preliminary data.</text>
</comment>
<dbReference type="Gene3D" id="1.25.40.420">
    <property type="match status" value="1"/>
</dbReference>
<dbReference type="OrthoDB" id="2324840at2759"/>
<gene>
    <name evidence="2" type="ORF">C2G38_2104352</name>
</gene>
<dbReference type="Pfam" id="PF07534">
    <property type="entry name" value="TLD"/>
    <property type="match status" value="1"/>
</dbReference>
<dbReference type="InterPro" id="IPR011705">
    <property type="entry name" value="BACK"/>
</dbReference>
<reference evidence="2 3" key="1">
    <citation type="submission" date="2018-06" db="EMBL/GenBank/DDBJ databases">
        <title>Comparative genomics reveals the genomic features of Rhizophagus irregularis, R. cerebriforme, R. diaphanum and Gigaspora rosea, and their symbiotic lifestyle signature.</title>
        <authorList>
            <person name="Morin E."/>
            <person name="San Clemente H."/>
            <person name="Chen E.C.H."/>
            <person name="De La Providencia I."/>
            <person name="Hainaut M."/>
            <person name="Kuo A."/>
            <person name="Kohler A."/>
            <person name="Murat C."/>
            <person name="Tang N."/>
            <person name="Roy S."/>
            <person name="Loubradou J."/>
            <person name="Henrissat B."/>
            <person name="Grigoriev I.V."/>
            <person name="Corradi N."/>
            <person name="Roux C."/>
            <person name="Martin F.M."/>
        </authorList>
    </citation>
    <scope>NUCLEOTIDE SEQUENCE [LARGE SCALE GENOMIC DNA]</scope>
    <source>
        <strain evidence="2 3">DAOM 194757</strain>
    </source>
</reference>
<keyword evidence="3" id="KW-1185">Reference proteome</keyword>
<dbReference type="AlphaFoldDB" id="A0A397ULL9"/>
<accession>A0A397ULL9</accession>
<protein>
    <recommendedName>
        <fullName evidence="1">TLDc domain-containing protein</fullName>
    </recommendedName>
</protein>
<feature type="domain" description="TLDc" evidence="1">
    <location>
        <begin position="178"/>
        <end position="347"/>
    </location>
</feature>
<sequence>MVHFITDNKRFNELNEAYLETICEEPKLLFDSEEFLSLKEDELKLILKCDGLDMKEIEIWKKLIKWGFAQNTMLESDIMCEDTNNEDMCEDMCEDTNNEDMCEDKDINVLKKTLSELIKFIRFHQMDHEEFMPVVWKYRHPLSEQLIEDIFTCFLDSDIIPSYNPFLIRWGNFKIDSVLINKEIALLLTKWIDKKTIDDETPKGFHYEFNLLFRSSLDGLSSQVFHRRCDNKGATIVVVKDQDSSFLFGGYNPFDWDCQNVWKRTTNSFIFALDYNNLENATVSRIDHDNSNHAIACDKNFGPFFGEGPDLCVKNNSNIWKLKIKSYPKIAEANSLTALDYEVFQIDNNVTEKS</sequence>
<dbReference type="EMBL" id="QKWP01001168">
    <property type="protein sequence ID" value="RIB11150.1"/>
    <property type="molecule type" value="Genomic_DNA"/>
</dbReference>
<name>A0A397ULL9_9GLOM</name>
<dbReference type="Proteomes" id="UP000266673">
    <property type="component" value="Unassembled WGS sequence"/>
</dbReference>
<dbReference type="SMART" id="SM00584">
    <property type="entry name" value="TLDc"/>
    <property type="match status" value="1"/>
</dbReference>
<evidence type="ECO:0000313" key="3">
    <source>
        <dbReference type="Proteomes" id="UP000266673"/>
    </source>
</evidence>
<evidence type="ECO:0000259" key="1">
    <source>
        <dbReference type="PROSITE" id="PS51886"/>
    </source>
</evidence>
<feature type="non-terminal residue" evidence="2">
    <location>
        <position position="354"/>
    </location>
</feature>